<feature type="transmembrane region" description="Helical" evidence="11">
    <location>
        <begin position="152"/>
        <end position="171"/>
    </location>
</feature>
<evidence type="ECO:0000256" key="7">
    <source>
        <dbReference type="ARBA" id="ARBA00022777"/>
    </source>
</evidence>
<dbReference type="Gene3D" id="3.30.565.10">
    <property type="entry name" value="Histidine kinase-like ATPase, C-terminal domain"/>
    <property type="match status" value="1"/>
</dbReference>
<dbReference type="InterPro" id="IPR003661">
    <property type="entry name" value="HisK_dim/P_dom"/>
</dbReference>
<dbReference type="PANTHER" id="PTHR45528:SF8">
    <property type="entry name" value="HISTIDINE KINASE"/>
    <property type="match status" value="1"/>
</dbReference>
<keyword evidence="7 13" id="KW-0418">Kinase</keyword>
<dbReference type="SUPFAM" id="SSF55874">
    <property type="entry name" value="ATPase domain of HSP90 chaperone/DNA topoisomerase II/histidine kinase"/>
    <property type="match status" value="1"/>
</dbReference>
<dbReference type="EMBL" id="CP019962">
    <property type="protein sequence ID" value="ARD67600.1"/>
    <property type="molecule type" value="Genomic_DNA"/>
</dbReference>
<keyword evidence="5" id="KW-0808">Transferase</keyword>
<dbReference type="InterPro" id="IPR008358">
    <property type="entry name" value="Sig_transdc_His_kin/Pase_MprB"/>
</dbReference>
<evidence type="ECO:0000256" key="3">
    <source>
        <dbReference type="ARBA" id="ARBA00012438"/>
    </source>
</evidence>
<organism evidence="13 14">
    <name type="scientific">Eubacterium limosum</name>
    <dbReference type="NCBI Taxonomy" id="1736"/>
    <lineage>
        <taxon>Bacteria</taxon>
        <taxon>Bacillati</taxon>
        <taxon>Bacillota</taxon>
        <taxon>Clostridia</taxon>
        <taxon>Eubacteriales</taxon>
        <taxon>Eubacteriaceae</taxon>
        <taxon>Eubacterium</taxon>
    </lineage>
</organism>
<evidence type="ECO:0000313" key="13">
    <source>
        <dbReference type="EMBL" id="ARD67600.1"/>
    </source>
</evidence>
<dbReference type="Gene3D" id="6.10.340.10">
    <property type="match status" value="1"/>
</dbReference>
<evidence type="ECO:0000256" key="5">
    <source>
        <dbReference type="ARBA" id="ARBA00022679"/>
    </source>
</evidence>
<keyword evidence="4" id="KW-0597">Phosphoprotein</keyword>
<reference evidence="14" key="1">
    <citation type="journal article" date="2017" name="Sci. Rep.">
        <title>Determination of the Genome and Primary Transcriptome of Syngas Fermenting Eubacterium limosum ATCC 8486.</title>
        <authorList>
            <person name="Song Y."/>
            <person name="Shin J."/>
            <person name="Jeong Y."/>
            <person name="Jin S."/>
            <person name="Lee J.K."/>
            <person name="Kim D.R."/>
            <person name="Kim S.C."/>
            <person name="Cho S."/>
            <person name="Cho B.K."/>
        </authorList>
    </citation>
    <scope>NUCLEOTIDE SEQUENCE [LARGE SCALE GENOMIC DNA]</scope>
    <source>
        <strain evidence="14">ATCC 8486</strain>
    </source>
</reference>
<proteinExistence type="predicted"/>
<comment type="subcellular location">
    <subcellularLocation>
        <location evidence="2">Membrane</location>
        <topology evidence="2">Multi-pass membrane protein</topology>
    </subcellularLocation>
</comment>
<dbReference type="Proteomes" id="UP000192391">
    <property type="component" value="Chromosome"/>
</dbReference>
<feature type="domain" description="Histidine kinase" evidence="12">
    <location>
        <begin position="244"/>
        <end position="459"/>
    </location>
</feature>
<evidence type="ECO:0000256" key="2">
    <source>
        <dbReference type="ARBA" id="ARBA00004141"/>
    </source>
</evidence>
<dbReference type="Gene3D" id="1.10.287.130">
    <property type="match status" value="1"/>
</dbReference>
<dbReference type="SUPFAM" id="SSF47384">
    <property type="entry name" value="Homodimeric domain of signal transducing histidine kinase"/>
    <property type="match status" value="1"/>
</dbReference>
<evidence type="ECO:0000256" key="9">
    <source>
        <dbReference type="ARBA" id="ARBA00023012"/>
    </source>
</evidence>
<evidence type="ECO:0000256" key="6">
    <source>
        <dbReference type="ARBA" id="ARBA00022692"/>
    </source>
</evidence>
<evidence type="ECO:0000256" key="4">
    <source>
        <dbReference type="ARBA" id="ARBA00022553"/>
    </source>
</evidence>
<evidence type="ECO:0000256" key="11">
    <source>
        <dbReference type="SAM" id="Phobius"/>
    </source>
</evidence>
<keyword evidence="10 11" id="KW-0472">Membrane</keyword>
<comment type="catalytic activity">
    <reaction evidence="1">
        <text>ATP + protein L-histidine = ADP + protein N-phospho-L-histidine.</text>
        <dbReference type="EC" id="2.7.13.3"/>
    </reaction>
</comment>
<dbReference type="KEGG" id="elim:B2M23_19555"/>
<keyword evidence="8 11" id="KW-1133">Transmembrane helix</keyword>
<evidence type="ECO:0000256" key="1">
    <source>
        <dbReference type="ARBA" id="ARBA00000085"/>
    </source>
</evidence>
<dbReference type="InterPro" id="IPR036890">
    <property type="entry name" value="HATPase_C_sf"/>
</dbReference>
<dbReference type="SMART" id="SM00387">
    <property type="entry name" value="HATPase_c"/>
    <property type="match status" value="1"/>
</dbReference>
<keyword evidence="9" id="KW-0902">Two-component regulatory system</keyword>
<sequence length="476" mass="53258">MAMREHSKKISRIILTYACLLVLSFVVVLAMAAGALAEIITSDQFVPANTVENAIRDQKEAIQAAEPFDASLVPAGSRYALISHDGQVLDTDMDQKMLAEAREYAQRGQNLFGDRFYYQIPRDDGVCVLQYYIKASYKDEALNQKLPSPERLMNAVIITAAALYILVVFLATRAFSKRLKNELAPLMEATNAIRNQDLEYRAGPSGIWEFNQVLSSMDDMRLALKESLQKQWREEQEKKEQISALAHDIKTPLTIIKGNSELLTEDNLNEEQAECVRYIHDNAEVIEEYTRLLMEVSQDRAAWNLNAESIPAAAFMERIKKQAEGYTAGRQIHLYFDTEHLPEAFFGDSGLLNRAVMNIIANGADYTPEGGSLSLKAEGDSSVLSITVTDGGPGFSAHALKNAVHKFYMGDKSRSAQKHYGMGLYITDSIIRQHGGSLRLENDAQTGHGRVVIKLPLKDFCHRFVKIRVYTGHKEA</sequence>
<gene>
    <name evidence="13" type="ORF">B2M23_19555</name>
</gene>
<dbReference type="CDD" id="cd00082">
    <property type="entry name" value="HisKA"/>
    <property type="match status" value="1"/>
</dbReference>
<dbReference type="PRINTS" id="PR01780">
    <property type="entry name" value="LANTIREGPROT"/>
</dbReference>
<dbReference type="Pfam" id="PF02518">
    <property type="entry name" value="HATPase_c"/>
    <property type="match status" value="1"/>
</dbReference>
<evidence type="ECO:0000256" key="10">
    <source>
        <dbReference type="ARBA" id="ARBA00023136"/>
    </source>
</evidence>
<dbReference type="InterPro" id="IPR003594">
    <property type="entry name" value="HATPase_dom"/>
</dbReference>
<evidence type="ECO:0000256" key="8">
    <source>
        <dbReference type="ARBA" id="ARBA00022989"/>
    </source>
</evidence>
<evidence type="ECO:0000313" key="14">
    <source>
        <dbReference type="Proteomes" id="UP000192391"/>
    </source>
</evidence>
<dbReference type="GO" id="GO:0005886">
    <property type="term" value="C:plasma membrane"/>
    <property type="evidence" value="ECO:0007669"/>
    <property type="project" value="TreeGrafter"/>
</dbReference>
<dbReference type="EC" id="2.7.13.3" evidence="3"/>
<dbReference type="AlphaFoldDB" id="A0AAC9W4C2"/>
<evidence type="ECO:0000259" key="12">
    <source>
        <dbReference type="PROSITE" id="PS50109"/>
    </source>
</evidence>
<dbReference type="PANTHER" id="PTHR45528">
    <property type="entry name" value="SENSOR HISTIDINE KINASE CPXA"/>
    <property type="match status" value="1"/>
</dbReference>
<dbReference type="SMART" id="SM00388">
    <property type="entry name" value="HisKA"/>
    <property type="match status" value="1"/>
</dbReference>
<accession>A0AAC9W4C2</accession>
<dbReference type="InterPro" id="IPR036097">
    <property type="entry name" value="HisK_dim/P_sf"/>
</dbReference>
<dbReference type="InterPro" id="IPR005467">
    <property type="entry name" value="His_kinase_dom"/>
</dbReference>
<keyword evidence="6 11" id="KW-0812">Transmembrane</keyword>
<name>A0AAC9W4C2_EUBLI</name>
<dbReference type="RefSeq" id="WP_052237116.1">
    <property type="nucleotide sequence ID" value="NZ_CP019962.1"/>
</dbReference>
<dbReference type="PROSITE" id="PS50109">
    <property type="entry name" value="HIS_KIN"/>
    <property type="match status" value="1"/>
</dbReference>
<protein>
    <recommendedName>
        <fullName evidence="3">histidine kinase</fullName>
        <ecNumber evidence="3">2.7.13.3</ecNumber>
    </recommendedName>
</protein>
<dbReference type="InterPro" id="IPR050398">
    <property type="entry name" value="HssS/ArlS-like"/>
</dbReference>
<dbReference type="Pfam" id="PF00512">
    <property type="entry name" value="HisKA"/>
    <property type="match status" value="1"/>
</dbReference>
<dbReference type="GO" id="GO:0000155">
    <property type="term" value="F:phosphorelay sensor kinase activity"/>
    <property type="evidence" value="ECO:0007669"/>
    <property type="project" value="InterPro"/>
</dbReference>